<reference evidence="2 3" key="1">
    <citation type="journal article" date="2021" name="Sci. Rep.">
        <title>Chromosome anchoring in Senegalese sole (Solea senegalensis) reveals sex-associated markers and genome rearrangements in flatfish.</title>
        <authorList>
            <person name="Guerrero-Cozar I."/>
            <person name="Gomez-Garrido J."/>
            <person name="Berbel C."/>
            <person name="Martinez-Blanch J.F."/>
            <person name="Alioto T."/>
            <person name="Claros M.G."/>
            <person name="Gagnaire P.A."/>
            <person name="Manchado M."/>
        </authorList>
    </citation>
    <scope>NUCLEOTIDE SEQUENCE [LARGE SCALE GENOMIC DNA]</scope>
    <source>
        <strain evidence="2">Sse05_10M</strain>
    </source>
</reference>
<evidence type="ECO:0000256" key="1">
    <source>
        <dbReference type="SAM" id="MobiDB-lite"/>
    </source>
</evidence>
<evidence type="ECO:0000313" key="3">
    <source>
        <dbReference type="Proteomes" id="UP000693946"/>
    </source>
</evidence>
<dbReference type="EMBL" id="JAGKHQ010001096">
    <property type="protein sequence ID" value="KAG7461367.1"/>
    <property type="molecule type" value="Genomic_DNA"/>
</dbReference>
<name>A0AAV6PEA3_SOLSE</name>
<organism evidence="2 3">
    <name type="scientific">Solea senegalensis</name>
    <name type="common">Senegalese sole</name>
    <dbReference type="NCBI Taxonomy" id="28829"/>
    <lineage>
        <taxon>Eukaryota</taxon>
        <taxon>Metazoa</taxon>
        <taxon>Chordata</taxon>
        <taxon>Craniata</taxon>
        <taxon>Vertebrata</taxon>
        <taxon>Euteleostomi</taxon>
        <taxon>Actinopterygii</taxon>
        <taxon>Neopterygii</taxon>
        <taxon>Teleostei</taxon>
        <taxon>Neoteleostei</taxon>
        <taxon>Acanthomorphata</taxon>
        <taxon>Carangaria</taxon>
        <taxon>Pleuronectiformes</taxon>
        <taxon>Pleuronectoidei</taxon>
        <taxon>Soleidae</taxon>
        <taxon>Solea</taxon>
    </lineage>
</organism>
<evidence type="ECO:0000313" key="2">
    <source>
        <dbReference type="EMBL" id="KAG7461367.1"/>
    </source>
</evidence>
<comment type="caution">
    <text evidence="2">The sequence shown here is derived from an EMBL/GenBank/DDBJ whole genome shotgun (WGS) entry which is preliminary data.</text>
</comment>
<protein>
    <submittedName>
        <fullName evidence="2">Uncharacterized protein</fullName>
    </submittedName>
</protein>
<accession>A0AAV6PEA3</accession>
<sequence>MAGCYHVRKKRFQLDNKQTEREADQARRSSAADGQARTELCGRGGKRLMASLAGSLMSLERAKGRSGDSLSN</sequence>
<feature type="compositionally biased region" description="Basic and acidic residues" evidence="1">
    <location>
        <begin position="15"/>
        <end position="27"/>
    </location>
</feature>
<proteinExistence type="predicted"/>
<keyword evidence="3" id="KW-1185">Reference proteome</keyword>
<gene>
    <name evidence="2" type="ORF">JOB18_000121</name>
</gene>
<dbReference type="AlphaFoldDB" id="A0AAV6PEA3"/>
<feature type="region of interest" description="Disordered" evidence="1">
    <location>
        <begin position="15"/>
        <end position="38"/>
    </location>
</feature>
<dbReference type="Proteomes" id="UP000693946">
    <property type="component" value="Unassembled WGS sequence"/>
</dbReference>